<dbReference type="Gene3D" id="3.40.190.10">
    <property type="entry name" value="Periplasmic binding protein-like II"/>
    <property type="match status" value="2"/>
</dbReference>
<dbReference type="Proteomes" id="UP000051913">
    <property type="component" value="Unassembled WGS sequence"/>
</dbReference>
<dbReference type="InterPro" id="IPR006311">
    <property type="entry name" value="TAT_signal"/>
</dbReference>
<gene>
    <name evidence="6" type="ORF">CP49_20540</name>
</gene>
<dbReference type="SUPFAM" id="SSF53850">
    <property type="entry name" value="Periplasmic binding protein-like II"/>
    <property type="match status" value="1"/>
</dbReference>
<comment type="caution">
    <text evidence="6">The sequence shown here is derived from an EMBL/GenBank/DDBJ whole genome shotgun (WGS) entry which is preliminary data.</text>
</comment>
<protein>
    <submittedName>
        <fullName evidence="6">Thiamine biosynthesis protein</fullName>
    </submittedName>
</protein>
<evidence type="ECO:0000259" key="5">
    <source>
        <dbReference type="Pfam" id="PF09084"/>
    </source>
</evidence>
<dbReference type="EMBL" id="LLXX01000172">
    <property type="protein sequence ID" value="KRQ99462.1"/>
    <property type="molecule type" value="Genomic_DNA"/>
</dbReference>
<feature type="domain" description="SsuA/THI5-like" evidence="5">
    <location>
        <begin position="50"/>
        <end position="247"/>
    </location>
</feature>
<evidence type="ECO:0000256" key="1">
    <source>
        <dbReference type="ARBA" id="ARBA00004418"/>
    </source>
</evidence>
<dbReference type="PANTHER" id="PTHR30024:SF47">
    <property type="entry name" value="TAURINE-BINDING PERIPLASMIC PROTEIN"/>
    <property type="match status" value="1"/>
</dbReference>
<dbReference type="STRING" id="1518501.CQ10_14860"/>
<sequence length="323" mass="34427">MKITRRHILATITAATVLSAPAMAQAAETVRIGLPTKTYWPTTIAETAVRQKLFEKEGIAAELTIYRGGAETFEAMAAGAADVILDATSLVSAGRKKGVNSKVLASAATGYYGWQLMTLSKSTLGVKDLAGKKVAITSAGSGSDLLALWTQQDKKIEFTRVPVGGGGLVPNLLAGNVDAAVVYSPLSFQISRSGEARTILDFSKEVPPNLAAGWIALDKYVQDKPQMVQKTLNALYGALMFMRANKEASVKLITELYEIPAEIAALEYENTIMKLETDGSMDGPKIPEQLQLALDMAKAGGMKDLGPAAEIISTQFKPVPTKF</sequence>
<evidence type="ECO:0000313" key="6">
    <source>
        <dbReference type="EMBL" id="KRQ99462.1"/>
    </source>
</evidence>
<dbReference type="PROSITE" id="PS51318">
    <property type="entry name" value="TAT"/>
    <property type="match status" value="1"/>
</dbReference>
<accession>A0A0R3KV89</accession>
<organism evidence="6 7">
    <name type="scientific">Bradyrhizobium valentinum</name>
    <dbReference type="NCBI Taxonomy" id="1518501"/>
    <lineage>
        <taxon>Bacteria</taxon>
        <taxon>Pseudomonadati</taxon>
        <taxon>Pseudomonadota</taxon>
        <taxon>Alphaproteobacteria</taxon>
        <taxon>Hyphomicrobiales</taxon>
        <taxon>Nitrobacteraceae</taxon>
        <taxon>Bradyrhizobium</taxon>
    </lineage>
</organism>
<name>A0A0R3KV89_9BRAD</name>
<comment type="subcellular location">
    <subcellularLocation>
        <location evidence="1">Periplasm</location>
    </subcellularLocation>
</comment>
<dbReference type="Pfam" id="PF09084">
    <property type="entry name" value="NMT1"/>
    <property type="match status" value="1"/>
</dbReference>
<dbReference type="RefSeq" id="WP_057853839.1">
    <property type="nucleotide sequence ID" value="NZ_LLXX01000172.1"/>
</dbReference>
<evidence type="ECO:0000256" key="3">
    <source>
        <dbReference type="ARBA" id="ARBA00022729"/>
    </source>
</evidence>
<keyword evidence="7" id="KW-1185">Reference proteome</keyword>
<dbReference type="OrthoDB" id="7251568at2"/>
<dbReference type="PANTHER" id="PTHR30024">
    <property type="entry name" value="ALIPHATIC SULFONATES-BINDING PROTEIN-RELATED"/>
    <property type="match status" value="1"/>
</dbReference>
<dbReference type="GO" id="GO:0042597">
    <property type="term" value="C:periplasmic space"/>
    <property type="evidence" value="ECO:0007669"/>
    <property type="project" value="UniProtKB-SubCell"/>
</dbReference>
<feature type="chain" id="PRO_5009796864" evidence="4">
    <location>
        <begin position="27"/>
        <end position="323"/>
    </location>
</feature>
<evidence type="ECO:0000256" key="4">
    <source>
        <dbReference type="SAM" id="SignalP"/>
    </source>
</evidence>
<reference evidence="6 7" key="1">
    <citation type="submission" date="2014-03" db="EMBL/GenBank/DDBJ databases">
        <title>Bradyrhizobium valentinum sp. nov., isolated from effective nodules of Lupinus mariae-josephae, a lupine endemic of basic-lime soils in Eastern Spain.</title>
        <authorList>
            <person name="Duran D."/>
            <person name="Rey L."/>
            <person name="Navarro A."/>
            <person name="Busquets A."/>
            <person name="Imperial J."/>
            <person name="Ruiz-Argueso T."/>
        </authorList>
    </citation>
    <scope>NUCLEOTIDE SEQUENCE [LARGE SCALE GENOMIC DNA]</scope>
    <source>
        <strain evidence="6 7">LmjM3</strain>
    </source>
</reference>
<evidence type="ECO:0000256" key="2">
    <source>
        <dbReference type="ARBA" id="ARBA00010742"/>
    </source>
</evidence>
<proteinExistence type="inferred from homology"/>
<feature type="signal peptide" evidence="4">
    <location>
        <begin position="1"/>
        <end position="26"/>
    </location>
</feature>
<dbReference type="AlphaFoldDB" id="A0A0R3KV89"/>
<keyword evidence="3 4" id="KW-0732">Signal</keyword>
<dbReference type="InterPro" id="IPR015168">
    <property type="entry name" value="SsuA/THI5"/>
</dbReference>
<evidence type="ECO:0000313" key="7">
    <source>
        <dbReference type="Proteomes" id="UP000051913"/>
    </source>
</evidence>
<comment type="similarity">
    <text evidence="2">Belongs to the bacterial solute-binding protein SsuA/TauA family.</text>
</comment>